<sequence>MRVEAKMFDRKPIVVKPWKPNIELNEEIIDKVRVWIRLIGLDIKHWGKYALTKITGLIGNPIKADATITNKANLAYVRGLLETKIKRNKAHQASLNLCRDWSFTTNISAHPGGRIWMVWKPNTFAVNIIHCDAQMIHSEIMHWGSGRRFWVTMVYGFNEQWLRKQLWMEIEKISTKMGGTWAVMGDFNSVLNVEERLGKPATLAEIRDFRQCTRKCYLQDLKSLGKSNLFSANMEKQILEDVCELKGTLPFRYLGVRISSKKTSTVDCEILVDKLTSRVKTWGTRNLSYAGISFRVAKYIHLKHHL</sequence>
<dbReference type="PANTHER" id="PTHR33233">
    <property type="entry name" value="ENDONUCLEASE/EXONUCLEASE/PHOSPHATASE"/>
    <property type="match status" value="1"/>
</dbReference>
<dbReference type="InterPro" id="IPR036691">
    <property type="entry name" value="Endo/exonu/phosph_ase_sf"/>
</dbReference>
<keyword evidence="2" id="KW-1185">Reference proteome</keyword>
<evidence type="ECO:0000313" key="1">
    <source>
        <dbReference type="EMBL" id="KAK6782581.1"/>
    </source>
</evidence>
<dbReference type="Gene3D" id="3.60.10.10">
    <property type="entry name" value="Endonuclease/exonuclease/phosphatase"/>
    <property type="match status" value="1"/>
</dbReference>
<evidence type="ECO:0000313" key="2">
    <source>
        <dbReference type="Proteomes" id="UP001371456"/>
    </source>
</evidence>
<reference evidence="1 2" key="1">
    <citation type="submission" date="2024-02" db="EMBL/GenBank/DDBJ databases">
        <title>de novo genome assembly of Solanum bulbocastanum strain 11H21.</title>
        <authorList>
            <person name="Hosaka A.J."/>
        </authorList>
    </citation>
    <scope>NUCLEOTIDE SEQUENCE [LARGE SCALE GENOMIC DNA]</scope>
    <source>
        <tissue evidence="1">Young leaves</tissue>
    </source>
</reference>
<organism evidence="1 2">
    <name type="scientific">Solanum bulbocastanum</name>
    <name type="common">Wild potato</name>
    <dbReference type="NCBI Taxonomy" id="147425"/>
    <lineage>
        <taxon>Eukaryota</taxon>
        <taxon>Viridiplantae</taxon>
        <taxon>Streptophyta</taxon>
        <taxon>Embryophyta</taxon>
        <taxon>Tracheophyta</taxon>
        <taxon>Spermatophyta</taxon>
        <taxon>Magnoliopsida</taxon>
        <taxon>eudicotyledons</taxon>
        <taxon>Gunneridae</taxon>
        <taxon>Pentapetalae</taxon>
        <taxon>asterids</taxon>
        <taxon>lamiids</taxon>
        <taxon>Solanales</taxon>
        <taxon>Solanaceae</taxon>
        <taxon>Solanoideae</taxon>
        <taxon>Solaneae</taxon>
        <taxon>Solanum</taxon>
    </lineage>
</organism>
<dbReference type="SUPFAM" id="SSF56219">
    <property type="entry name" value="DNase I-like"/>
    <property type="match status" value="1"/>
</dbReference>
<accession>A0AAN8TBZ3</accession>
<name>A0AAN8TBZ3_SOLBU</name>
<protein>
    <submittedName>
        <fullName evidence="1">Uncharacterized protein</fullName>
    </submittedName>
</protein>
<gene>
    <name evidence="1" type="ORF">RDI58_020377</name>
</gene>
<dbReference type="Proteomes" id="UP001371456">
    <property type="component" value="Unassembled WGS sequence"/>
</dbReference>
<proteinExistence type="predicted"/>
<dbReference type="AlphaFoldDB" id="A0AAN8TBZ3"/>
<dbReference type="PANTHER" id="PTHR33233:SF17">
    <property type="entry name" value="DUF4283 DOMAIN-CONTAINING PROTEIN"/>
    <property type="match status" value="1"/>
</dbReference>
<dbReference type="EMBL" id="JBANQN010000008">
    <property type="protein sequence ID" value="KAK6782581.1"/>
    <property type="molecule type" value="Genomic_DNA"/>
</dbReference>
<comment type="caution">
    <text evidence="1">The sequence shown here is derived from an EMBL/GenBank/DDBJ whole genome shotgun (WGS) entry which is preliminary data.</text>
</comment>